<evidence type="ECO:0000256" key="4">
    <source>
        <dbReference type="ARBA" id="ARBA00022692"/>
    </source>
</evidence>
<evidence type="ECO:0000256" key="2">
    <source>
        <dbReference type="ARBA" id="ARBA00006337"/>
    </source>
</evidence>
<dbReference type="Gene3D" id="3.10.580.10">
    <property type="entry name" value="CBS-domain"/>
    <property type="match status" value="1"/>
</dbReference>
<dbReference type="Pfam" id="PF03471">
    <property type="entry name" value="CorC_HlyC"/>
    <property type="match status" value="1"/>
</dbReference>
<dbReference type="PANTHER" id="PTHR22777:SF32">
    <property type="entry name" value="UPF0053 INNER MEMBRANE PROTEIN YFJD"/>
    <property type="match status" value="1"/>
</dbReference>
<dbReference type="InterPro" id="IPR000644">
    <property type="entry name" value="CBS_dom"/>
</dbReference>
<protein>
    <submittedName>
        <fullName evidence="12">CBS domain containing-hemolysin-like protein</fullName>
    </submittedName>
</protein>
<evidence type="ECO:0000256" key="1">
    <source>
        <dbReference type="ARBA" id="ARBA00004651"/>
    </source>
</evidence>
<comment type="similarity">
    <text evidence="2">Belongs to the UPF0053 family.</text>
</comment>
<dbReference type="SUPFAM" id="SSF54631">
    <property type="entry name" value="CBS-domain pair"/>
    <property type="match status" value="1"/>
</dbReference>
<gene>
    <name evidence="12" type="ORF">IW254_001051</name>
</gene>
<dbReference type="PANTHER" id="PTHR22777">
    <property type="entry name" value="HEMOLYSIN-RELATED"/>
    <property type="match status" value="1"/>
</dbReference>
<dbReference type="RefSeq" id="WP_376993112.1">
    <property type="nucleotide sequence ID" value="NZ_CP046980.1"/>
</dbReference>
<evidence type="ECO:0000256" key="8">
    <source>
        <dbReference type="ARBA" id="ARBA00023136"/>
    </source>
</evidence>
<dbReference type="Gene3D" id="3.30.465.10">
    <property type="match status" value="1"/>
</dbReference>
<keyword evidence="5" id="KW-0677">Repeat</keyword>
<sequence length="444" mass="49497">MTIILAGFLRTIETALTPVSRARVEAMVKDDVSGAKALLRVVDSRANHIGVLKMLETVLDTLSAVYAAMMMMDIIPSDAWAVTAAVLVVTFLRFGIVGVIARRQGKLNPYSISLRTAQVLTVTYVLLGPLSKLLIWIGDLVRPGVEPAENPYATDLEIREAVEMAEESGAVETAERRMIQSIFDLDQTYARQVMVPRPEMIWIESDKTAAQAANLMIRSGHSRVPVIGESVDEIVGIAYIKDLVERTYNNPEERSRPVAETVRQPMFMPDSKPLDAMLEEMQQTNTHIAILIDEYGGVAGMMTMEDILEEIVGEITDEYDEDEEAPIEEITRSALDDESPGPRRYRAHARLPLDDLVDFLHDEAHFDVEFDEEITDNVETVAGLISYTLGRVPLPGSFIEHEGMRFTAEGGRDRRGRVKVRSVVITIPERDLSKSPDADDNRNE</sequence>
<keyword evidence="4 10" id="KW-0812">Transmembrane</keyword>
<dbReference type="Pfam" id="PF00571">
    <property type="entry name" value="CBS"/>
    <property type="match status" value="2"/>
</dbReference>
<accession>A0A931GSH9</accession>
<evidence type="ECO:0000256" key="7">
    <source>
        <dbReference type="ARBA" id="ARBA00023122"/>
    </source>
</evidence>
<evidence type="ECO:0000256" key="10">
    <source>
        <dbReference type="SAM" id="Phobius"/>
    </source>
</evidence>
<dbReference type="InterPro" id="IPR016169">
    <property type="entry name" value="FAD-bd_PCMH_sub2"/>
</dbReference>
<keyword evidence="7 9" id="KW-0129">CBS domain</keyword>
<dbReference type="GO" id="GO:0005886">
    <property type="term" value="C:plasma membrane"/>
    <property type="evidence" value="ECO:0007669"/>
    <property type="project" value="UniProtKB-SubCell"/>
</dbReference>
<dbReference type="AlphaFoldDB" id="A0A931GSH9"/>
<dbReference type="FunFam" id="3.10.580.10:FF:000002">
    <property type="entry name" value="Magnesium/cobalt efflux protein CorC"/>
    <property type="match status" value="1"/>
</dbReference>
<dbReference type="SUPFAM" id="SSF56176">
    <property type="entry name" value="FAD-binding/transporter-associated domain-like"/>
    <property type="match status" value="1"/>
</dbReference>
<keyword evidence="6 10" id="KW-1133">Transmembrane helix</keyword>
<dbReference type="GO" id="GO:0050660">
    <property type="term" value="F:flavin adenine dinucleotide binding"/>
    <property type="evidence" value="ECO:0007669"/>
    <property type="project" value="InterPro"/>
</dbReference>
<feature type="domain" description="CBS" evidence="11">
    <location>
        <begin position="261"/>
        <end position="318"/>
    </location>
</feature>
<dbReference type="InterPro" id="IPR046342">
    <property type="entry name" value="CBS_dom_sf"/>
</dbReference>
<evidence type="ECO:0000256" key="9">
    <source>
        <dbReference type="PROSITE-ProRule" id="PRU00703"/>
    </source>
</evidence>
<name>A0A931GSH9_9CORY</name>
<evidence type="ECO:0000313" key="12">
    <source>
        <dbReference type="EMBL" id="MBG6122082.1"/>
    </source>
</evidence>
<dbReference type="CDD" id="cd04590">
    <property type="entry name" value="CBS_pair_CorC_HlyC_assoc"/>
    <property type="match status" value="1"/>
</dbReference>
<dbReference type="InterPro" id="IPR036318">
    <property type="entry name" value="FAD-bd_PCMH-like_sf"/>
</dbReference>
<comment type="caution">
    <text evidence="12">The sequence shown here is derived from an EMBL/GenBank/DDBJ whole genome shotgun (WGS) entry which is preliminary data.</text>
</comment>
<feature type="transmembrane region" description="Helical" evidence="10">
    <location>
        <begin position="112"/>
        <end position="137"/>
    </location>
</feature>
<keyword evidence="8 10" id="KW-0472">Membrane</keyword>
<keyword evidence="3" id="KW-1003">Cell membrane</keyword>
<feature type="transmembrane region" description="Helical" evidence="10">
    <location>
        <begin position="79"/>
        <end position="100"/>
    </location>
</feature>
<evidence type="ECO:0000256" key="3">
    <source>
        <dbReference type="ARBA" id="ARBA00022475"/>
    </source>
</evidence>
<dbReference type="InterPro" id="IPR002550">
    <property type="entry name" value="CNNM"/>
</dbReference>
<dbReference type="EMBL" id="JADOUE010000001">
    <property type="protein sequence ID" value="MBG6122082.1"/>
    <property type="molecule type" value="Genomic_DNA"/>
</dbReference>
<evidence type="ECO:0000313" key="13">
    <source>
        <dbReference type="Proteomes" id="UP000658613"/>
    </source>
</evidence>
<dbReference type="Pfam" id="PF01595">
    <property type="entry name" value="CNNM"/>
    <property type="match status" value="1"/>
</dbReference>
<dbReference type="SMART" id="SM00116">
    <property type="entry name" value="CBS"/>
    <property type="match status" value="1"/>
</dbReference>
<dbReference type="PROSITE" id="PS51371">
    <property type="entry name" value="CBS"/>
    <property type="match status" value="2"/>
</dbReference>
<evidence type="ECO:0000259" key="11">
    <source>
        <dbReference type="PROSITE" id="PS51371"/>
    </source>
</evidence>
<keyword evidence="13" id="KW-1185">Reference proteome</keyword>
<proteinExistence type="inferred from homology"/>
<dbReference type="InterPro" id="IPR044751">
    <property type="entry name" value="Ion_transp-like_CBS"/>
</dbReference>
<dbReference type="InterPro" id="IPR005170">
    <property type="entry name" value="Transptr-assoc_dom"/>
</dbReference>
<evidence type="ECO:0000256" key="6">
    <source>
        <dbReference type="ARBA" id="ARBA00022989"/>
    </source>
</evidence>
<evidence type="ECO:0000256" key="5">
    <source>
        <dbReference type="ARBA" id="ARBA00022737"/>
    </source>
</evidence>
<dbReference type="Proteomes" id="UP000658613">
    <property type="component" value="Unassembled WGS sequence"/>
</dbReference>
<organism evidence="12 13">
    <name type="scientific">Corynebacterium aquatimens</name>
    <dbReference type="NCBI Taxonomy" id="1190508"/>
    <lineage>
        <taxon>Bacteria</taxon>
        <taxon>Bacillati</taxon>
        <taxon>Actinomycetota</taxon>
        <taxon>Actinomycetes</taxon>
        <taxon>Mycobacteriales</taxon>
        <taxon>Corynebacteriaceae</taxon>
        <taxon>Corynebacterium</taxon>
    </lineage>
</organism>
<feature type="domain" description="CBS" evidence="11">
    <location>
        <begin position="194"/>
        <end position="253"/>
    </location>
</feature>
<comment type="subcellular location">
    <subcellularLocation>
        <location evidence="1">Cell membrane</location>
        <topology evidence="1">Multi-pass membrane protein</topology>
    </subcellularLocation>
</comment>
<reference evidence="12" key="1">
    <citation type="submission" date="2020-11" db="EMBL/GenBank/DDBJ databases">
        <title>Sequencing the genomes of 1000 actinobacteria strains.</title>
        <authorList>
            <person name="Klenk H.-P."/>
        </authorList>
    </citation>
    <scope>NUCLEOTIDE SEQUENCE</scope>
    <source>
        <strain evidence="12">DSM 45632</strain>
    </source>
</reference>
<dbReference type="SMART" id="SM01091">
    <property type="entry name" value="CorC_HlyC"/>
    <property type="match status" value="1"/>
</dbReference>